<evidence type="ECO:0000313" key="1">
    <source>
        <dbReference type="EMBL" id="KAF5700777.1"/>
    </source>
</evidence>
<name>A0A8H5XVM6_9HYPO</name>
<proteinExistence type="predicted"/>
<organism evidence="1 2">
    <name type="scientific">Fusarium globosum</name>
    <dbReference type="NCBI Taxonomy" id="78864"/>
    <lineage>
        <taxon>Eukaryota</taxon>
        <taxon>Fungi</taxon>
        <taxon>Dikarya</taxon>
        <taxon>Ascomycota</taxon>
        <taxon>Pezizomycotina</taxon>
        <taxon>Sordariomycetes</taxon>
        <taxon>Hypocreomycetidae</taxon>
        <taxon>Hypocreales</taxon>
        <taxon>Nectriaceae</taxon>
        <taxon>Fusarium</taxon>
        <taxon>Fusarium fujikuroi species complex</taxon>
    </lineage>
</organism>
<dbReference type="AlphaFoldDB" id="A0A8H5XVM6"/>
<keyword evidence="2" id="KW-1185">Reference proteome</keyword>
<gene>
    <name evidence="1" type="ORF">FGLOB1_10569</name>
</gene>
<comment type="caution">
    <text evidence="1">The sequence shown here is derived from an EMBL/GenBank/DDBJ whole genome shotgun (WGS) entry which is preliminary data.</text>
</comment>
<sequence length="671" mass="76460">MSLEALDINTQATLRTIATRLDVNPKVEPNTLQLIPSRIEDATASSSKSIVLHQTTVGFTETKTSHSGEGRSFENITNAHSMPRYLKNSEFEQRLCKKLAGMDCTCGASSGKTSNRPASWTYRFWGGLTVSRQGDEYKKIFYSRKNGNRLGCLADSVIKKLRAIYRSGKASPFDVDQRGNNVAHLCLEACLYTLRFEKPLKSSGREIDAIYKMLSYLADIGVPITASNFNQSNILTLPMNYRNIRILPRLYKLVVIHDSSFYSTDLAHKGSPNIGLSELFLAVITEDHQRLQSVLSAEDSLLDISQIDLFGRNILHASCNWPDGLRLLLQRQDVRPLVDMATSSSSPLSPLDCALFYSKIYCNAPDQWTECHNCACYVGVQLLLEADCKVTVGWIRTKTLGGCSWKARNLLFMHLKDRRQRLRNIALSILPQTVLRQYGVATTPLPDKTAVLLWSKLQQIKDQHHHRVWLPGGINPCNSRHTIIPESLFDFPNHLPVIELALDYGFAPRDENGVQPLLSGRHIIPDSVPWRSKDSMKYLDWLFRQNLCPELSFKPFQLSFLHRMAAFIGQLISYKNSMGNEDWKEILDEDRELIDQLETLDEEFGDVFDRQNVSIEEFLLGYWLTRMKEIILEFHKPLTHHDRHELLEAGVVLEEDNDDGSECFDDMIYVR</sequence>
<dbReference type="EMBL" id="JAAQPF010000512">
    <property type="protein sequence ID" value="KAF5700777.1"/>
    <property type="molecule type" value="Genomic_DNA"/>
</dbReference>
<protein>
    <submittedName>
        <fullName evidence="1">Uncharacterized protein</fullName>
    </submittedName>
</protein>
<dbReference type="Proteomes" id="UP000532311">
    <property type="component" value="Unassembled WGS sequence"/>
</dbReference>
<evidence type="ECO:0000313" key="2">
    <source>
        <dbReference type="Proteomes" id="UP000532311"/>
    </source>
</evidence>
<accession>A0A8H5XVM6</accession>
<reference evidence="1 2" key="1">
    <citation type="submission" date="2020-05" db="EMBL/GenBank/DDBJ databases">
        <title>Identification and distribution of gene clusters putatively required for synthesis of sphingolipid metabolism inhibitors in phylogenetically diverse species of the filamentous fungus Fusarium.</title>
        <authorList>
            <person name="Kim H.-S."/>
            <person name="Busman M."/>
            <person name="Brown D.W."/>
            <person name="Divon H."/>
            <person name="Uhlig S."/>
            <person name="Proctor R.H."/>
        </authorList>
    </citation>
    <scope>NUCLEOTIDE SEQUENCE [LARGE SCALE GENOMIC DNA]</scope>
    <source>
        <strain evidence="1 2">NRRL 26131</strain>
    </source>
</reference>